<dbReference type="InterPro" id="IPR001611">
    <property type="entry name" value="Leu-rich_rpt"/>
</dbReference>
<evidence type="ECO:0000313" key="8">
    <source>
        <dbReference type="Proteomes" id="UP000314982"/>
    </source>
</evidence>
<dbReference type="Ensembl" id="ENSHHUT00000055869.1">
    <property type="protein sequence ID" value="ENSHHUP00000053989.1"/>
    <property type="gene ID" value="ENSHHUG00000032364.1"/>
</dbReference>
<dbReference type="Gene3D" id="1.25.10.10">
    <property type="entry name" value="Leucine-rich Repeat Variant"/>
    <property type="match status" value="1"/>
</dbReference>
<keyword evidence="3" id="KW-0677">Repeat</keyword>
<name>A0A4W5NYL7_9TELE</name>
<dbReference type="SMART" id="SM00185">
    <property type="entry name" value="ARM"/>
    <property type="match status" value="3"/>
</dbReference>
<feature type="domain" description="Zer-1-like leucine-rich repeats region" evidence="6">
    <location>
        <begin position="209"/>
        <end position="300"/>
    </location>
</feature>
<organism evidence="7 8">
    <name type="scientific">Hucho hucho</name>
    <name type="common">huchen</name>
    <dbReference type="NCBI Taxonomy" id="62062"/>
    <lineage>
        <taxon>Eukaryota</taxon>
        <taxon>Metazoa</taxon>
        <taxon>Chordata</taxon>
        <taxon>Craniata</taxon>
        <taxon>Vertebrata</taxon>
        <taxon>Euteleostomi</taxon>
        <taxon>Actinopterygii</taxon>
        <taxon>Neopterygii</taxon>
        <taxon>Teleostei</taxon>
        <taxon>Protacanthopterygii</taxon>
        <taxon>Salmoniformes</taxon>
        <taxon>Salmonidae</taxon>
        <taxon>Salmoninae</taxon>
        <taxon>Hucho</taxon>
    </lineage>
</organism>
<dbReference type="InterPro" id="IPR000225">
    <property type="entry name" value="Armadillo"/>
</dbReference>
<dbReference type="Pfam" id="PF22964">
    <property type="entry name" value="ZER1-like_2nd"/>
    <property type="match status" value="1"/>
</dbReference>
<evidence type="ECO:0000256" key="2">
    <source>
        <dbReference type="ARBA" id="ARBA00022614"/>
    </source>
</evidence>
<dbReference type="PANTHER" id="PTHR12904:SF22">
    <property type="entry name" value="ZYG-11 FAMILY MEMBER B, CELL CYCLE REGULATOR"/>
    <property type="match status" value="1"/>
</dbReference>
<dbReference type="InterPro" id="IPR056845">
    <property type="entry name" value="LRR_Zer-1"/>
</dbReference>
<reference evidence="7" key="3">
    <citation type="submission" date="2025-09" db="UniProtKB">
        <authorList>
            <consortium name="Ensembl"/>
        </authorList>
    </citation>
    <scope>IDENTIFICATION</scope>
</reference>
<evidence type="ECO:0000256" key="3">
    <source>
        <dbReference type="ARBA" id="ARBA00022737"/>
    </source>
</evidence>
<evidence type="ECO:0000259" key="5">
    <source>
        <dbReference type="Pfam" id="PF22964"/>
    </source>
</evidence>
<dbReference type="AlphaFoldDB" id="A0A4W5NYL7"/>
<evidence type="ECO:0000256" key="4">
    <source>
        <dbReference type="ARBA" id="ARBA00022786"/>
    </source>
</evidence>
<dbReference type="Pfam" id="PF25013">
    <property type="entry name" value="LRR_Zer-1"/>
    <property type="match status" value="1"/>
</dbReference>
<sequence>YFVATEALSCFRMIMPPCANPVQCLKLCVCVCVCVFQDEASPASLTDLCLSYVSGNLERFCAKHADGSLCLRDSLLFPQELADQLLAKMATEGLLNDSTVGVFRSCEYLRLRRACIRTARISAEAFQRALCPHRLLELDAARVNADLTISDILQGLASNKHCQVNIQCLTMSSLEEPSRHHFSSLQGLRSLSLANVDFYDSGLADVCSLPRLESLDLSNTSVTNLSPLLGLRERLRSLTLHQLKRLEMSTAQLLGIIGQLEALQHLDISDDKQFTSDVARQLLGEPGILPALVSLDVSGRKQVTDAAVKAFVEERPGMTFVGLLATDAGFSDFLNGGGILKVTGEANETQICEALRRYSERDGFVREALFHLFSLTHVMEKPRPDILKLVILGMKNHPATLNVQLAASACVFNLTKQDLAAGMPVRLLGTVTQLLLEAMRTFPNHQQLQKNCLLSLCSDRILQEVPFNRFEAAKLVMQWLCNHEDQNMQRMAVAIISILAAKLSTEQTAKLGAELFIVKQLLHIVRQKATQGGVDATLKFTLSALWNLTDESPTTCRHFIENQGLELFIKVLESFPSESSIQQKVLGLLNNIAEVGELHEELMVQDFLDHICSLLHSPEVEVSYFAAGILAHLTSRGEATWTLSITLRSDLLEQLHSAILKWQTPECEMVAYRSFNPFFPLLECFHTPGVQLWAAWAMQHVCSKNAPRYCSMLLEEGGLQQLEKVQTHPDTHADVMRLTDGILESLQRHQARKTPCHLPPCLKVAL</sequence>
<dbReference type="Gene3D" id="3.80.10.10">
    <property type="entry name" value="Ribonuclease Inhibitor"/>
    <property type="match status" value="1"/>
</dbReference>
<feature type="domain" description="Protein zer-1 homolog-like C-terminal" evidence="5">
    <location>
        <begin position="393"/>
        <end position="747"/>
    </location>
</feature>
<dbReference type="SUPFAM" id="SSF48371">
    <property type="entry name" value="ARM repeat"/>
    <property type="match status" value="1"/>
</dbReference>
<keyword evidence="4" id="KW-0833">Ubl conjugation pathway</keyword>
<reference evidence="8" key="1">
    <citation type="submission" date="2018-06" db="EMBL/GenBank/DDBJ databases">
        <title>Genome assembly of Danube salmon.</title>
        <authorList>
            <person name="Macqueen D.J."/>
            <person name="Gundappa M.K."/>
        </authorList>
    </citation>
    <scope>NUCLEOTIDE SEQUENCE [LARGE SCALE GENOMIC DNA]</scope>
</reference>
<dbReference type="FunFam" id="1.25.10.10:FF:000086">
    <property type="entry name" value="protein zyg-11 homolog B isoform X2"/>
    <property type="match status" value="1"/>
</dbReference>
<dbReference type="GeneTree" id="ENSGT00530000063187"/>
<dbReference type="PANTHER" id="PTHR12904">
    <property type="match status" value="1"/>
</dbReference>
<comment type="similarity">
    <text evidence="1">Belongs to the zyg-11 family.</text>
</comment>
<reference evidence="7" key="2">
    <citation type="submission" date="2025-08" db="UniProtKB">
        <authorList>
            <consortium name="Ensembl"/>
        </authorList>
    </citation>
    <scope>IDENTIFICATION</scope>
</reference>
<dbReference type="SUPFAM" id="SSF52047">
    <property type="entry name" value="RNI-like"/>
    <property type="match status" value="1"/>
</dbReference>
<dbReference type="InterPro" id="IPR016024">
    <property type="entry name" value="ARM-type_fold"/>
</dbReference>
<dbReference type="PROSITE" id="PS51450">
    <property type="entry name" value="LRR"/>
    <property type="match status" value="1"/>
</dbReference>
<dbReference type="InterPro" id="IPR011989">
    <property type="entry name" value="ARM-like"/>
</dbReference>
<dbReference type="InterPro" id="IPR032675">
    <property type="entry name" value="LRR_dom_sf"/>
</dbReference>
<keyword evidence="2" id="KW-0433">Leucine-rich repeat</keyword>
<accession>A0A4W5NYL7</accession>
<evidence type="ECO:0000259" key="6">
    <source>
        <dbReference type="Pfam" id="PF25013"/>
    </source>
</evidence>
<evidence type="ECO:0000313" key="7">
    <source>
        <dbReference type="Ensembl" id="ENSHHUP00000053989.1"/>
    </source>
</evidence>
<dbReference type="InterPro" id="IPR051341">
    <property type="entry name" value="Zyg-11_UBL_adapter"/>
</dbReference>
<keyword evidence="8" id="KW-1185">Reference proteome</keyword>
<protein>
    <submittedName>
        <fullName evidence="7">Zyg-11 family member, cell cycle regulator</fullName>
    </submittedName>
</protein>
<proteinExistence type="inferred from homology"/>
<evidence type="ECO:0000256" key="1">
    <source>
        <dbReference type="ARBA" id="ARBA00009420"/>
    </source>
</evidence>
<dbReference type="Proteomes" id="UP000314982">
    <property type="component" value="Unassembled WGS sequence"/>
</dbReference>
<dbReference type="InterPro" id="IPR055142">
    <property type="entry name" value="ZER1-like_C"/>
</dbReference>
<dbReference type="GO" id="GO:0031462">
    <property type="term" value="C:Cul2-RING ubiquitin ligase complex"/>
    <property type="evidence" value="ECO:0007669"/>
    <property type="project" value="TreeGrafter"/>
</dbReference>
<dbReference type="STRING" id="62062.ENSHHUP00000053989"/>